<evidence type="ECO:0000313" key="3">
    <source>
        <dbReference type="Proteomes" id="UP000439994"/>
    </source>
</evidence>
<dbReference type="AlphaFoldDB" id="A0A6N8F8A3"/>
<feature type="transmembrane region" description="Helical" evidence="1">
    <location>
        <begin position="119"/>
        <end position="144"/>
    </location>
</feature>
<organism evidence="2 3">
    <name type="scientific">Psychrosphaera haliotis</name>
    <dbReference type="NCBI Taxonomy" id="555083"/>
    <lineage>
        <taxon>Bacteria</taxon>
        <taxon>Pseudomonadati</taxon>
        <taxon>Pseudomonadota</taxon>
        <taxon>Gammaproteobacteria</taxon>
        <taxon>Alteromonadales</taxon>
        <taxon>Pseudoalteromonadaceae</taxon>
        <taxon>Psychrosphaera</taxon>
    </lineage>
</organism>
<name>A0A6N8F8A3_9GAMM</name>
<feature type="transmembrane region" description="Helical" evidence="1">
    <location>
        <begin position="89"/>
        <end position="107"/>
    </location>
</feature>
<reference evidence="2 3" key="1">
    <citation type="submission" date="2019-11" db="EMBL/GenBank/DDBJ databases">
        <title>P. haliotis isolates from Z. marina roots.</title>
        <authorList>
            <person name="Cohen M."/>
            <person name="Jospin G."/>
            <person name="Eisen J.A."/>
            <person name="Coil D.A."/>
        </authorList>
    </citation>
    <scope>NUCLEOTIDE SEQUENCE [LARGE SCALE GENOMIC DNA]</scope>
    <source>
        <strain evidence="2 3">UCD-MCMsp1aY</strain>
    </source>
</reference>
<keyword evidence="3" id="KW-1185">Reference proteome</keyword>
<protein>
    <submittedName>
        <fullName evidence="2">Uncharacterized protein</fullName>
    </submittedName>
</protein>
<dbReference type="RefSeq" id="WP_155695956.1">
    <property type="nucleotide sequence ID" value="NZ_WOCD01000003.1"/>
</dbReference>
<sequence length="227" mass="25775">MDASSSIQYKLHDYKLPSSTRFIVSLIIFILFAKVFNLFSFAYTFDLNWLQIQTLSSLGIPKEDHLGMVYDFSQKSYFFVMMKFGLRDLLLYTVEVISLILLTIGYGQLLDSNITIKQLVAVGASIKLPYGVYLLFASTSFYFVGEKITKQLQYYTDISFNRFLIDNYPHSELLTSFLSLNITIALGIGVALYVLSKINEQRLLSLSNLLLVGMPILTIASIKYLIG</sequence>
<comment type="caution">
    <text evidence="2">The sequence shown here is derived from an EMBL/GenBank/DDBJ whole genome shotgun (WGS) entry which is preliminary data.</text>
</comment>
<accession>A0A6N8F8A3</accession>
<feature type="transmembrane region" description="Helical" evidence="1">
    <location>
        <begin position="207"/>
        <end position="226"/>
    </location>
</feature>
<dbReference type="Proteomes" id="UP000439994">
    <property type="component" value="Unassembled WGS sequence"/>
</dbReference>
<proteinExistence type="predicted"/>
<keyword evidence="1" id="KW-0472">Membrane</keyword>
<evidence type="ECO:0000313" key="2">
    <source>
        <dbReference type="EMBL" id="MUH72805.1"/>
    </source>
</evidence>
<feature type="transmembrane region" description="Helical" evidence="1">
    <location>
        <begin position="173"/>
        <end position="195"/>
    </location>
</feature>
<keyword evidence="1" id="KW-1133">Transmembrane helix</keyword>
<feature type="transmembrane region" description="Helical" evidence="1">
    <location>
        <begin position="21"/>
        <end position="45"/>
    </location>
</feature>
<gene>
    <name evidence="2" type="ORF">GNP35_10060</name>
</gene>
<evidence type="ECO:0000256" key="1">
    <source>
        <dbReference type="SAM" id="Phobius"/>
    </source>
</evidence>
<keyword evidence="1" id="KW-0812">Transmembrane</keyword>
<dbReference type="EMBL" id="WOCD01000003">
    <property type="protein sequence ID" value="MUH72805.1"/>
    <property type="molecule type" value="Genomic_DNA"/>
</dbReference>